<organism evidence="3 5">
    <name type="scientific">[Clostridium] leptum DSM 753</name>
    <dbReference type="NCBI Taxonomy" id="428125"/>
    <lineage>
        <taxon>Bacteria</taxon>
        <taxon>Bacillati</taxon>
        <taxon>Bacillota</taxon>
        <taxon>Clostridia</taxon>
        <taxon>Eubacteriales</taxon>
        <taxon>Oscillospiraceae</taxon>
        <taxon>Oscillospiraceae incertae sedis</taxon>
    </lineage>
</organism>
<protein>
    <submittedName>
        <fullName evidence="3">Amidohydrolase family protein</fullName>
    </submittedName>
</protein>
<evidence type="ECO:0000313" key="3">
    <source>
        <dbReference type="EMBL" id="EDO62317.1"/>
    </source>
</evidence>
<evidence type="ECO:0000256" key="1">
    <source>
        <dbReference type="ARBA" id="ARBA00023239"/>
    </source>
</evidence>
<name>A7VRJ5_9FIRM</name>
<reference evidence="3 5" key="2">
    <citation type="submission" date="2007-08" db="EMBL/GenBank/DDBJ databases">
        <authorList>
            <person name="Fulton L."/>
            <person name="Clifton S."/>
            <person name="Fulton B."/>
            <person name="Xu J."/>
            <person name="Minx P."/>
            <person name="Pepin K.H."/>
            <person name="Johnson M."/>
            <person name="Thiruvilangam P."/>
            <person name="Bhonagiri V."/>
            <person name="Nash W.E."/>
            <person name="Wang C."/>
            <person name="Mardis E.R."/>
            <person name="Wilson R.K."/>
        </authorList>
    </citation>
    <scope>NUCLEOTIDE SEQUENCE [LARGE SCALE GENOMIC DNA]</scope>
    <source>
        <strain evidence="3 5">DSM 753</strain>
    </source>
</reference>
<evidence type="ECO:0000313" key="6">
    <source>
        <dbReference type="Proteomes" id="UP000220611"/>
    </source>
</evidence>
<dbReference type="EMBL" id="ABCB02000016">
    <property type="protein sequence ID" value="EDO62317.1"/>
    <property type="molecule type" value="Genomic_DNA"/>
</dbReference>
<keyword evidence="6" id="KW-1185">Reference proteome</keyword>
<keyword evidence="3" id="KW-0378">Hydrolase</keyword>
<reference evidence="4 6" key="3">
    <citation type="submission" date="2017-07" db="EMBL/GenBank/DDBJ databases">
        <title>Prevalence of linear plasmids in Cutibacterium (Propionibacterium) acnes isolates obtained from prostatic tissue.</title>
        <authorList>
            <person name="Davidsson S."/>
            <person name="Carlsson J."/>
            <person name="Molling P."/>
            <person name="Andren O."/>
            <person name="Andersson S.-O."/>
            <person name="Brzuszkiewicz E."/>
            <person name="Poehlein A."/>
            <person name="Al-Zeer M."/>
            <person name="Brinkmann V."/>
            <person name="Scavenius C."/>
            <person name="Nazipi S."/>
            <person name="Soderquist B."/>
            <person name="Bruggemann H."/>
        </authorList>
    </citation>
    <scope>NUCLEOTIDE SEQUENCE [LARGE SCALE GENOMIC DNA]</scope>
    <source>
        <strain evidence="4 6">DSM 753</strain>
    </source>
</reference>
<dbReference type="InterPro" id="IPR032466">
    <property type="entry name" value="Metal_Hydrolase"/>
</dbReference>
<accession>A7VRJ5</accession>
<dbReference type="Proteomes" id="UP000003490">
    <property type="component" value="Unassembled WGS sequence"/>
</dbReference>
<dbReference type="GO" id="GO:0016831">
    <property type="term" value="F:carboxy-lyase activity"/>
    <property type="evidence" value="ECO:0007669"/>
    <property type="project" value="InterPro"/>
</dbReference>
<dbReference type="OrthoDB" id="9771932at2"/>
<dbReference type="eggNOG" id="COG2159">
    <property type="taxonomic scope" value="Bacteria"/>
</dbReference>
<comment type="caution">
    <text evidence="3">The sequence shown here is derived from an EMBL/GenBank/DDBJ whole genome shotgun (WGS) entry which is preliminary data.</text>
</comment>
<dbReference type="GO" id="GO:0019748">
    <property type="term" value="P:secondary metabolic process"/>
    <property type="evidence" value="ECO:0007669"/>
    <property type="project" value="TreeGrafter"/>
</dbReference>
<dbReference type="Gene3D" id="3.20.20.140">
    <property type="entry name" value="Metal-dependent hydrolases"/>
    <property type="match status" value="1"/>
</dbReference>
<dbReference type="EMBL" id="NOXF01000003">
    <property type="protein sequence ID" value="PEQ24916.1"/>
    <property type="molecule type" value="Genomic_DNA"/>
</dbReference>
<dbReference type="InterPro" id="IPR006680">
    <property type="entry name" value="Amidohydro-rel"/>
</dbReference>
<dbReference type="PANTHER" id="PTHR21240">
    <property type="entry name" value="2-AMINO-3-CARBOXYLMUCONATE-6-SEMIALDEHYDE DECARBOXYLASE"/>
    <property type="match status" value="1"/>
</dbReference>
<dbReference type="PANTHER" id="PTHR21240:SF28">
    <property type="entry name" value="ISO-OROTATE DECARBOXYLASE (EUROFUNG)"/>
    <property type="match status" value="1"/>
</dbReference>
<dbReference type="CDD" id="cd01292">
    <property type="entry name" value="metallo-dependent_hydrolases"/>
    <property type="match status" value="1"/>
</dbReference>
<dbReference type="SUPFAM" id="SSF51556">
    <property type="entry name" value="Metallo-dependent hydrolases"/>
    <property type="match status" value="1"/>
</dbReference>
<dbReference type="HOGENOM" id="CLU_044590_0_1_9"/>
<gene>
    <name evidence="4" type="ORF">CH238_05590</name>
    <name evidence="3" type="ORF">CLOLEP_01179</name>
</gene>
<reference evidence="3 5" key="1">
    <citation type="submission" date="2007-08" db="EMBL/GenBank/DDBJ databases">
        <title>Draft genome sequence of Clostridium leptum (DSM 753).</title>
        <authorList>
            <person name="Sudarsanam P."/>
            <person name="Ley R."/>
            <person name="Guruge J."/>
            <person name="Turnbaugh P.J."/>
            <person name="Mahowald M."/>
            <person name="Liep D."/>
            <person name="Gordon J."/>
        </authorList>
    </citation>
    <scope>NUCLEOTIDE SEQUENCE [LARGE SCALE GENOMIC DNA]</scope>
    <source>
        <strain evidence="3 5">DSM 753</strain>
    </source>
</reference>
<evidence type="ECO:0000313" key="4">
    <source>
        <dbReference type="EMBL" id="PEQ24916.1"/>
    </source>
</evidence>
<dbReference type="Pfam" id="PF04909">
    <property type="entry name" value="Amidohydro_2"/>
    <property type="match status" value="1"/>
</dbReference>
<evidence type="ECO:0000313" key="5">
    <source>
        <dbReference type="Proteomes" id="UP000003490"/>
    </source>
</evidence>
<feature type="domain" description="Amidohydrolase-related" evidence="2">
    <location>
        <begin position="3"/>
        <end position="263"/>
    </location>
</feature>
<proteinExistence type="predicted"/>
<dbReference type="GO" id="GO:0005737">
    <property type="term" value="C:cytoplasm"/>
    <property type="evidence" value="ECO:0007669"/>
    <property type="project" value="TreeGrafter"/>
</dbReference>
<dbReference type="InterPro" id="IPR032465">
    <property type="entry name" value="ACMSD"/>
</dbReference>
<evidence type="ECO:0000259" key="2">
    <source>
        <dbReference type="Pfam" id="PF04909"/>
    </source>
</evidence>
<dbReference type="GO" id="GO:0016787">
    <property type="term" value="F:hydrolase activity"/>
    <property type="evidence" value="ECO:0007669"/>
    <property type="project" value="UniProtKB-KW"/>
</dbReference>
<keyword evidence="1" id="KW-0456">Lyase</keyword>
<dbReference type="Proteomes" id="UP000220611">
    <property type="component" value="Unassembled WGS sequence"/>
</dbReference>
<dbReference type="AlphaFoldDB" id="A7VRJ5"/>
<sequence length="264" mass="29389">MVIDFHTHIFPDALAARAIGGLEQSGNVKSVLSGRREDLLASMKRAGVDYSLNLPIASRPKQVESINSFAISVNGRDGLFSLGGIHPLYENYREELKRIRAAGLIGVKLHPDFQGLFIDDEPMVELMEACRDLGLLVLVHGGMDVSFPHCHHCTPERIARILPRLEGLTLVLAHLGGYNYLDDVERLLVGKDLYLDTSFTLGRFGREQILRIIRNHRPDRLLFGTDSPWDDQQSAVSAVKDLPIDASLKDKILYENAAGLLKLE</sequence>